<evidence type="ECO:0000313" key="3">
    <source>
        <dbReference type="EMBL" id="KAG0115314.1"/>
    </source>
</evidence>
<keyword evidence="5" id="KW-1185">Reference proteome</keyword>
<evidence type="ECO:0000313" key="4">
    <source>
        <dbReference type="EMBL" id="KAI1230204.1"/>
    </source>
</evidence>
<feature type="region of interest" description="Disordered" evidence="1">
    <location>
        <begin position="1"/>
        <end position="23"/>
    </location>
</feature>
<organism evidence="3">
    <name type="scientific">Lamprotornis superbus</name>
    <dbReference type="NCBI Taxonomy" id="245042"/>
    <lineage>
        <taxon>Eukaryota</taxon>
        <taxon>Metazoa</taxon>
        <taxon>Chordata</taxon>
        <taxon>Craniata</taxon>
        <taxon>Vertebrata</taxon>
        <taxon>Euteleostomi</taxon>
        <taxon>Archelosauria</taxon>
        <taxon>Archosauria</taxon>
        <taxon>Dinosauria</taxon>
        <taxon>Saurischia</taxon>
        <taxon>Theropoda</taxon>
        <taxon>Coelurosauria</taxon>
        <taxon>Aves</taxon>
        <taxon>Neognathae</taxon>
        <taxon>Neoaves</taxon>
        <taxon>Telluraves</taxon>
        <taxon>Australaves</taxon>
        <taxon>Passeriformes</taxon>
        <taxon>Sturnidae</taxon>
        <taxon>Lamprotornis</taxon>
    </lineage>
</organism>
<comment type="caution">
    <text evidence="3">The sequence shown here is derived from an EMBL/GenBank/DDBJ whole genome shotgun (WGS) entry which is preliminary data.</text>
</comment>
<dbReference type="GO" id="GO:0003774">
    <property type="term" value="F:cytoskeletal motor activity"/>
    <property type="evidence" value="ECO:0007669"/>
    <property type="project" value="InterPro"/>
</dbReference>
<accession>A0A835NHJ9</accession>
<dbReference type="EMBL" id="JADDUC020000031">
    <property type="protein sequence ID" value="KAI1230204.1"/>
    <property type="molecule type" value="Genomic_DNA"/>
</dbReference>
<feature type="domain" description="TH1" evidence="2">
    <location>
        <begin position="162"/>
        <end position="261"/>
    </location>
</feature>
<dbReference type="AlphaFoldDB" id="A0A835NHJ9"/>
<evidence type="ECO:0000259" key="2">
    <source>
        <dbReference type="PROSITE" id="PS51757"/>
    </source>
</evidence>
<protein>
    <recommendedName>
        <fullName evidence="2">TH1 domain-containing protein</fullName>
    </recommendedName>
</protein>
<reference evidence="4" key="3">
    <citation type="submission" date="2022-01" db="EMBL/GenBank/DDBJ databases">
        <authorList>
            <person name="Rubenstein D.R."/>
        </authorList>
    </citation>
    <scope>NUCLEOTIDE SEQUENCE</scope>
    <source>
        <strain evidence="4">SS15</strain>
        <tissue evidence="4">Liver</tissue>
    </source>
</reference>
<dbReference type="GO" id="GO:0016459">
    <property type="term" value="C:myosin complex"/>
    <property type="evidence" value="ECO:0007669"/>
    <property type="project" value="InterPro"/>
</dbReference>
<sequence>MLGGAVTGEAVAPSRGAGAGSCQDQRQEILQGAARINEVPCQAHGTPQRAPMELQLHVWRGTLARLRYRRTRAALTIVRHYRRHKVRAYLREVVRRFRDVRLLPDRGRSIPWPAPPKVLHRFEEALQDIYHRWRAAELIRSVPPEVLPQLRAKVAAMELLKGHRADIGLQRAWQGNYIALKPDSPQSSGSFTPVANELKRKDKYMKILFSCHVRKVNRFNKVEDRAIFITDRHLYKMDPMKQYKVMKTIPLYNNSQTLIHA</sequence>
<dbReference type="InterPro" id="IPR010926">
    <property type="entry name" value="Myosin_TH1"/>
</dbReference>
<dbReference type="EMBL" id="JADDUC010000233">
    <property type="protein sequence ID" value="KAG0115314.1"/>
    <property type="molecule type" value="Genomic_DNA"/>
</dbReference>
<reference evidence="3" key="1">
    <citation type="submission" date="2020-10" db="EMBL/GenBank/DDBJ databases">
        <title>Feather gene expression reveals the developmental basis of iridescence in African starlings.</title>
        <authorList>
            <person name="Rubenstein D.R."/>
        </authorList>
    </citation>
    <scope>NUCLEOTIDE SEQUENCE</scope>
    <source>
        <strain evidence="3">SS15</strain>
        <tissue evidence="3">Liver</tissue>
    </source>
</reference>
<reference evidence="4 5" key="2">
    <citation type="journal article" date="2021" name="J. Hered.">
        <title>Feather Gene Expression Elucidates the Developmental Basis of Plumage Iridescence in African Starlings.</title>
        <authorList>
            <person name="Rubenstein D.R."/>
            <person name="Corvelo A."/>
            <person name="MacManes M.D."/>
            <person name="Maia R."/>
            <person name="Narzisi G."/>
            <person name="Rousaki A."/>
            <person name="Vandenabeele P."/>
            <person name="Shawkey M.D."/>
            <person name="Solomon J."/>
        </authorList>
    </citation>
    <scope>NUCLEOTIDE SEQUENCE [LARGE SCALE GENOMIC DNA]</scope>
    <source>
        <strain evidence="4">SS15</strain>
    </source>
</reference>
<name>A0A835NHJ9_9PASS</name>
<dbReference type="OrthoDB" id="6108017at2759"/>
<proteinExistence type="predicted"/>
<dbReference type="Proteomes" id="UP000618051">
    <property type="component" value="Unassembled WGS sequence"/>
</dbReference>
<gene>
    <name evidence="4" type="ORF">IHE44_0010167</name>
    <name evidence="3" type="ORF">IHE44_006466</name>
</gene>
<evidence type="ECO:0000256" key="1">
    <source>
        <dbReference type="SAM" id="MobiDB-lite"/>
    </source>
</evidence>
<dbReference type="PROSITE" id="PS51757">
    <property type="entry name" value="TH1"/>
    <property type="match status" value="1"/>
</dbReference>
<evidence type="ECO:0000313" key="5">
    <source>
        <dbReference type="Proteomes" id="UP000618051"/>
    </source>
</evidence>
<dbReference type="Pfam" id="PF06017">
    <property type="entry name" value="Myosin_TH1"/>
    <property type="match status" value="1"/>
</dbReference>